<accession>A0AAE0P6T5</accession>
<evidence type="ECO:0000313" key="6">
    <source>
        <dbReference type="Proteomes" id="UP001285441"/>
    </source>
</evidence>
<keyword evidence="3" id="KW-0175">Coiled coil</keyword>
<dbReference type="Proteomes" id="UP001285441">
    <property type="component" value="Unassembled WGS sequence"/>
</dbReference>
<keyword evidence="2" id="KW-0963">Cytoplasm</keyword>
<gene>
    <name evidence="5" type="ORF">B0H63DRAFT_555642</name>
</gene>
<dbReference type="InterPro" id="IPR028133">
    <property type="entry name" value="Dynamitin"/>
</dbReference>
<dbReference type="GO" id="GO:0007017">
    <property type="term" value="P:microtubule-based process"/>
    <property type="evidence" value="ECO:0007669"/>
    <property type="project" value="InterPro"/>
</dbReference>
<comment type="subcellular location">
    <subcellularLocation>
        <location evidence="1">Cytoplasm</location>
    </subcellularLocation>
</comment>
<reference evidence="5" key="1">
    <citation type="journal article" date="2023" name="Mol. Phylogenet. Evol.">
        <title>Genome-scale phylogeny and comparative genomics of the fungal order Sordariales.</title>
        <authorList>
            <person name="Hensen N."/>
            <person name="Bonometti L."/>
            <person name="Westerberg I."/>
            <person name="Brannstrom I.O."/>
            <person name="Guillou S."/>
            <person name="Cros-Aarteil S."/>
            <person name="Calhoun S."/>
            <person name="Haridas S."/>
            <person name="Kuo A."/>
            <person name="Mondo S."/>
            <person name="Pangilinan J."/>
            <person name="Riley R."/>
            <person name="LaButti K."/>
            <person name="Andreopoulos B."/>
            <person name="Lipzen A."/>
            <person name="Chen C."/>
            <person name="Yan M."/>
            <person name="Daum C."/>
            <person name="Ng V."/>
            <person name="Clum A."/>
            <person name="Steindorff A."/>
            <person name="Ohm R.A."/>
            <person name="Martin F."/>
            <person name="Silar P."/>
            <person name="Natvig D.O."/>
            <person name="Lalanne C."/>
            <person name="Gautier V."/>
            <person name="Ament-Velasquez S.L."/>
            <person name="Kruys A."/>
            <person name="Hutchinson M.I."/>
            <person name="Powell A.J."/>
            <person name="Barry K."/>
            <person name="Miller A.N."/>
            <person name="Grigoriev I.V."/>
            <person name="Debuchy R."/>
            <person name="Gladieux P."/>
            <person name="Hiltunen Thoren M."/>
            <person name="Johannesson H."/>
        </authorList>
    </citation>
    <scope>NUCLEOTIDE SEQUENCE</scope>
    <source>
        <strain evidence="5">CBS 232.78</strain>
    </source>
</reference>
<organism evidence="5 6">
    <name type="scientific">Podospora didyma</name>
    <dbReference type="NCBI Taxonomy" id="330526"/>
    <lineage>
        <taxon>Eukaryota</taxon>
        <taxon>Fungi</taxon>
        <taxon>Dikarya</taxon>
        <taxon>Ascomycota</taxon>
        <taxon>Pezizomycotina</taxon>
        <taxon>Sordariomycetes</taxon>
        <taxon>Sordariomycetidae</taxon>
        <taxon>Sordariales</taxon>
        <taxon>Podosporaceae</taxon>
        <taxon>Podospora</taxon>
    </lineage>
</organism>
<dbReference type="PANTHER" id="PTHR15346">
    <property type="entry name" value="DYNACTIN SUBUNIT"/>
    <property type="match status" value="1"/>
</dbReference>
<evidence type="ECO:0000256" key="4">
    <source>
        <dbReference type="SAM" id="MobiDB-lite"/>
    </source>
</evidence>
<evidence type="ECO:0000256" key="1">
    <source>
        <dbReference type="ARBA" id="ARBA00004496"/>
    </source>
</evidence>
<name>A0AAE0P6T5_9PEZI</name>
<dbReference type="AlphaFoldDB" id="A0AAE0P6T5"/>
<dbReference type="Pfam" id="PF04912">
    <property type="entry name" value="Dynamitin"/>
    <property type="match status" value="1"/>
</dbReference>
<evidence type="ECO:0000256" key="2">
    <source>
        <dbReference type="ARBA" id="ARBA00022490"/>
    </source>
</evidence>
<comment type="caution">
    <text evidence="5">The sequence shown here is derived from an EMBL/GenBank/DDBJ whole genome shotgun (WGS) entry which is preliminary data.</text>
</comment>
<proteinExistence type="predicted"/>
<evidence type="ECO:0000256" key="3">
    <source>
        <dbReference type="SAM" id="Coils"/>
    </source>
</evidence>
<keyword evidence="6" id="KW-1185">Reference proteome</keyword>
<sequence length="430" mass="46898">MASNRKYAALPDLDSAPDIYETPELTDDNSTVPPTTVRSPSDNESDNDEDDAARILRSGLRVDKARAHFMPATVDASDVDFSDRLSGKRKSYKASSRRRRILEDGTEELGDLSDEDDASNLARRIARLKREIEEAKEEYGKQQASTNQTEAEDDVQGEEIASLSKTLDEMSRLDDTLAPRTILTAVSRTAGLEEQGKVGGDELASYTITYAPTYEQTHALAKAADFDHRLVILEKALGVGSAAMPEFDSNGLPRAIIPLLENLHKQVSTLSEASTSSLDSISRRVRTLTQEAEALEKSRRNAKAAQEALLSTGAAPELEAAATDDSEQTAKINALYATIPTIENLAPLLPPLLDRLRSLRMIHSDAATASDILARIETKQADMAGDIQQWRVGLEKVESAMVEGDAAMAKNMDVVSGWVKDLEGKMAKMH</sequence>
<feature type="region of interest" description="Disordered" evidence="4">
    <location>
        <begin position="136"/>
        <end position="156"/>
    </location>
</feature>
<protein>
    <submittedName>
        <fullName evidence="5">Dynamitin-domain-containing protein</fullName>
    </submittedName>
</protein>
<dbReference type="EMBL" id="JAULSW010000001">
    <property type="protein sequence ID" value="KAK3394421.1"/>
    <property type="molecule type" value="Genomic_DNA"/>
</dbReference>
<dbReference type="GO" id="GO:0005869">
    <property type="term" value="C:dynactin complex"/>
    <property type="evidence" value="ECO:0007669"/>
    <property type="project" value="InterPro"/>
</dbReference>
<feature type="coiled-coil region" evidence="3">
    <location>
        <begin position="278"/>
        <end position="308"/>
    </location>
</feature>
<dbReference type="GO" id="GO:0005737">
    <property type="term" value="C:cytoplasm"/>
    <property type="evidence" value="ECO:0007669"/>
    <property type="project" value="UniProtKB-SubCell"/>
</dbReference>
<evidence type="ECO:0000313" key="5">
    <source>
        <dbReference type="EMBL" id="KAK3394421.1"/>
    </source>
</evidence>
<reference evidence="5" key="2">
    <citation type="submission" date="2023-06" db="EMBL/GenBank/DDBJ databases">
        <authorList>
            <consortium name="Lawrence Berkeley National Laboratory"/>
            <person name="Haridas S."/>
            <person name="Hensen N."/>
            <person name="Bonometti L."/>
            <person name="Westerberg I."/>
            <person name="Brannstrom I.O."/>
            <person name="Guillou S."/>
            <person name="Cros-Aarteil S."/>
            <person name="Calhoun S."/>
            <person name="Kuo A."/>
            <person name="Mondo S."/>
            <person name="Pangilinan J."/>
            <person name="Riley R."/>
            <person name="LaButti K."/>
            <person name="Andreopoulos B."/>
            <person name="Lipzen A."/>
            <person name="Chen C."/>
            <person name="Yanf M."/>
            <person name="Daum C."/>
            <person name="Ng V."/>
            <person name="Clum A."/>
            <person name="Steindorff A."/>
            <person name="Ohm R."/>
            <person name="Martin F."/>
            <person name="Silar P."/>
            <person name="Natvig D."/>
            <person name="Lalanne C."/>
            <person name="Gautier V."/>
            <person name="Ament-velasquez S.L."/>
            <person name="Kruys A."/>
            <person name="Hutchinson M.I."/>
            <person name="Powell A.J."/>
            <person name="Barry K."/>
            <person name="Miller A.N."/>
            <person name="Grigoriev I.V."/>
            <person name="Debuchy R."/>
            <person name="Gladieux P."/>
            <person name="Thoren M.H."/>
            <person name="Johannesson H."/>
        </authorList>
    </citation>
    <scope>NUCLEOTIDE SEQUENCE</scope>
    <source>
        <strain evidence="5">CBS 232.78</strain>
    </source>
</reference>
<feature type="region of interest" description="Disordered" evidence="4">
    <location>
        <begin position="1"/>
        <end position="51"/>
    </location>
</feature>
<feature type="compositionally biased region" description="Polar residues" evidence="4">
    <location>
        <begin position="28"/>
        <end position="40"/>
    </location>
</feature>